<evidence type="ECO:0000256" key="3">
    <source>
        <dbReference type="PIRSR" id="PIRSR601952-2"/>
    </source>
</evidence>
<keyword evidence="5" id="KW-0732">Signal</keyword>
<keyword evidence="1" id="KW-0597">Phosphoprotein</keyword>
<dbReference type="EC" id="3.1.3.1" evidence="6"/>
<feature type="binding site" evidence="3">
    <location>
        <position position="425"/>
    </location>
    <ligand>
        <name>Zn(2+)</name>
        <dbReference type="ChEBI" id="CHEBI:29105"/>
        <label>2</label>
    </ligand>
</feature>
<accession>A0A5M8P186</accession>
<organism evidence="6 7">
    <name type="scientific">Candidatus Ordinivivax streblomastigis</name>
    <dbReference type="NCBI Taxonomy" id="2540710"/>
    <lineage>
        <taxon>Bacteria</taxon>
        <taxon>Pseudomonadati</taxon>
        <taxon>Bacteroidota</taxon>
        <taxon>Bacteroidia</taxon>
        <taxon>Bacteroidales</taxon>
        <taxon>Candidatus Ordinivivax</taxon>
    </lineage>
</organism>
<keyword evidence="6" id="KW-0378">Hydrolase</keyword>
<evidence type="ECO:0000256" key="5">
    <source>
        <dbReference type="SAM" id="SignalP"/>
    </source>
</evidence>
<feature type="binding site" evidence="3">
    <location>
        <position position="270"/>
    </location>
    <ligand>
        <name>Zn(2+)</name>
        <dbReference type="ChEBI" id="CHEBI:29105"/>
        <label>2</label>
    </ligand>
</feature>
<comment type="cofactor">
    <cofactor evidence="3">
        <name>Zn(2+)</name>
        <dbReference type="ChEBI" id="CHEBI:29105"/>
    </cofactor>
    <text evidence="3">Binds 2 Zn(2+) ions.</text>
</comment>
<dbReference type="EMBL" id="SNRX01000010">
    <property type="protein sequence ID" value="KAA6302126.1"/>
    <property type="molecule type" value="Genomic_DNA"/>
</dbReference>
<dbReference type="GO" id="GO:0004035">
    <property type="term" value="F:alkaline phosphatase activity"/>
    <property type="evidence" value="ECO:0007669"/>
    <property type="project" value="UniProtKB-EC"/>
</dbReference>
<feature type="binding site" evidence="3">
    <location>
        <position position="274"/>
    </location>
    <ligand>
        <name>Zn(2+)</name>
        <dbReference type="ChEBI" id="CHEBI:29105"/>
        <label>2</label>
    </ligand>
</feature>
<dbReference type="Gene3D" id="1.10.60.40">
    <property type="match status" value="1"/>
</dbReference>
<evidence type="ECO:0000256" key="1">
    <source>
        <dbReference type="ARBA" id="ARBA00022553"/>
    </source>
</evidence>
<protein>
    <submittedName>
        <fullName evidence="6">Alkaline phosphatase</fullName>
        <ecNumber evidence="6">3.1.3.1</ecNumber>
    </submittedName>
</protein>
<reference evidence="6 7" key="1">
    <citation type="submission" date="2019-03" db="EMBL/GenBank/DDBJ databases">
        <title>Single cell metagenomics reveals metabolic interactions within the superorganism composed of flagellate Streblomastix strix and complex community of Bacteroidetes bacteria on its surface.</title>
        <authorList>
            <person name="Treitli S.C."/>
            <person name="Kolisko M."/>
            <person name="Husnik F."/>
            <person name="Keeling P."/>
            <person name="Hampl V."/>
        </authorList>
    </citation>
    <scope>NUCLEOTIDE SEQUENCE [LARGE SCALE GENOMIC DNA]</scope>
    <source>
        <strain evidence="6">St1</strain>
    </source>
</reference>
<proteinExistence type="inferred from homology"/>
<feature type="signal peptide" evidence="5">
    <location>
        <begin position="1"/>
        <end position="20"/>
    </location>
</feature>
<dbReference type="SMART" id="SM00098">
    <property type="entry name" value="alkPPc"/>
    <property type="match status" value="1"/>
</dbReference>
<dbReference type="CDD" id="cd16012">
    <property type="entry name" value="ALP"/>
    <property type="match status" value="1"/>
</dbReference>
<dbReference type="SUPFAM" id="SSF53649">
    <property type="entry name" value="Alkaline phosphatase-like"/>
    <property type="match status" value="1"/>
</dbReference>
<dbReference type="GO" id="GO:0046872">
    <property type="term" value="F:metal ion binding"/>
    <property type="evidence" value="ECO:0007669"/>
    <property type="project" value="UniProtKB-KW"/>
</dbReference>
<feature type="active site" description="Phosphoserine intermediate" evidence="2">
    <location>
        <position position="80"/>
    </location>
</feature>
<feature type="binding site" evidence="3">
    <location>
        <position position="151"/>
    </location>
    <ligand>
        <name>Mg(2+)</name>
        <dbReference type="ChEBI" id="CHEBI:18420"/>
    </ligand>
</feature>
<keyword evidence="3" id="KW-0479">Metal-binding</keyword>
<name>A0A5M8P186_9BACT</name>
<evidence type="ECO:0000313" key="7">
    <source>
        <dbReference type="Proteomes" id="UP000324575"/>
    </source>
</evidence>
<feature type="binding site" evidence="3">
    <location>
        <position position="34"/>
    </location>
    <ligand>
        <name>Mg(2+)</name>
        <dbReference type="ChEBI" id="CHEBI:18420"/>
    </ligand>
</feature>
<dbReference type="AlphaFoldDB" id="A0A5M8P186"/>
<comment type="similarity">
    <text evidence="4">Belongs to the alkaline phosphatase family.</text>
</comment>
<feature type="binding site" evidence="3">
    <location>
        <position position="34"/>
    </location>
    <ligand>
        <name>Zn(2+)</name>
        <dbReference type="ChEBI" id="CHEBI:29105"/>
        <label>2</label>
    </ligand>
</feature>
<dbReference type="Proteomes" id="UP000324575">
    <property type="component" value="Unassembled WGS sequence"/>
</dbReference>
<comment type="cofactor">
    <cofactor evidence="3">
        <name>Mg(2+)</name>
        <dbReference type="ChEBI" id="CHEBI:18420"/>
    </cofactor>
    <text evidence="3">Binds 1 Mg(2+) ion.</text>
</comment>
<dbReference type="Pfam" id="PF00245">
    <property type="entry name" value="Alk_phosphatase"/>
    <property type="match status" value="1"/>
</dbReference>
<dbReference type="InterPro" id="IPR001952">
    <property type="entry name" value="Alkaline_phosphatase"/>
</dbReference>
<feature type="chain" id="PRO_5024427345" evidence="5">
    <location>
        <begin position="21"/>
        <end position="546"/>
    </location>
</feature>
<dbReference type="InterPro" id="IPR017850">
    <property type="entry name" value="Alkaline_phosphatase_core_sf"/>
</dbReference>
<dbReference type="PRINTS" id="PR00113">
    <property type="entry name" value="ALKPHPHTASE"/>
</dbReference>
<keyword evidence="3" id="KW-0862">Zinc</keyword>
<evidence type="ECO:0000313" key="6">
    <source>
        <dbReference type="EMBL" id="KAA6302126.1"/>
    </source>
</evidence>
<dbReference type="Gene3D" id="3.40.720.10">
    <property type="entry name" value="Alkaline Phosphatase, subunit A"/>
    <property type="match status" value="1"/>
</dbReference>
<sequence>MKKITCFLFLFLFIGNSIFAQEKSIKNVIVMIPDGTSLSALSAARWFQRYNHPEITKLNIDPYLCGTILTYSSNAPIGDSAPTTSCYMTGYPSRAGWVSTYPTADSNPNNDILPVDTSKAYQPLMTVMEAARITRNKALGLVVTCEFPHATPADCMAHSYSRSKYEWLAPQMVHNGIDVVIGGGVSILKPEMKAFLEKEGYGVFLNDITHFQNYKGNKMWALFKDTDMSYDIDRNPAEEPSLAEMTQKAIEKLSQDEDGFVLMVEGSKIDWAAHANDAAAIISDMLSFDKACGVAFDFAEKNGETLVIVVPDHGNSGFSIGSNKCPQYSTLTKDELFGPISKFKTSADGLVRRLQQTEASKLKEVVLELTGIELSDREYQQLLECADYNRSSLTNEERMKGSKLTKTAAQILDSHTCFGFTTGGHTGEEVFLAVLDPTSNRMTGHHTNIELNQYLRQSLGLQQSLESLTDEYFAKHTRVFNGYTYTITTQENVPVLEVKNKKNKLVIRPNTNIVLINGQEHALNSVVVYVDKNNTFYLPQSLRKLL</sequence>
<keyword evidence="3" id="KW-0460">Magnesium</keyword>
<feature type="binding site" evidence="3">
    <location>
        <position position="265"/>
    </location>
    <ligand>
        <name>Mg(2+)</name>
        <dbReference type="ChEBI" id="CHEBI:18420"/>
    </ligand>
</feature>
<evidence type="ECO:0000256" key="4">
    <source>
        <dbReference type="RuleBase" id="RU003946"/>
    </source>
</evidence>
<dbReference type="PANTHER" id="PTHR11596:SF5">
    <property type="entry name" value="ALKALINE PHOSPHATASE"/>
    <property type="match status" value="1"/>
</dbReference>
<gene>
    <name evidence="6" type="ORF">EZS26_001727</name>
</gene>
<comment type="caution">
    <text evidence="6">The sequence shown here is derived from an EMBL/GenBank/DDBJ whole genome shotgun (WGS) entry which is preliminary data.</text>
</comment>
<feature type="binding site" evidence="3">
    <location>
        <position position="313"/>
    </location>
    <ligand>
        <name>Zn(2+)</name>
        <dbReference type="ChEBI" id="CHEBI:29105"/>
        <label>2</label>
    </ligand>
</feature>
<feature type="binding site" evidence="3">
    <location>
        <position position="149"/>
    </location>
    <ligand>
        <name>Mg(2+)</name>
        <dbReference type="ChEBI" id="CHEBI:18420"/>
    </ligand>
</feature>
<feature type="binding site" evidence="3">
    <location>
        <position position="312"/>
    </location>
    <ligand>
        <name>Zn(2+)</name>
        <dbReference type="ChEBI" id="CHEBI:29105"/>
        <label>2</label>
    </ligand>
</feature>
<evidence type="ECO:0000256" key="2">
    <source>
        <dbReference type="PIRSR" id="PIRSR601952-1"/>
    </source>
</evidence>
<dbReference type="PANTHER" id="PTHR11596">
    <property type="entry name" value="ALKALINE PHOSPHATASE"/>
    <property type="match status" value="1"/>
</dbReference>